<feature type="compositionally biased region" description="Basic and acidic residues" evidence="1">
    <location>
        <begin position="920"/>
        <end position="930"/>
    </location>
</feature>
<feature type="compositionally biased region" description="Polar residues" evidence="1">
    <location>
        <begin position="81"/>
        <end position="95"/>
    </location>
</feature>
<feature type="region of interest" description="Disordered" evidence="1">
    <location>
        <begin position="1"/>
        <end position="25"/>
    </location>
</feature>
<feature type="region of interest" description="Disordered" evidence="1">
    <location>
        <begin position="1087"/>
        <end position="1112"/>
    </location>
</feature>
<feature type="compositionally biased region" description="Basic and acidic residues" evidence="1">
    <location>
        <begin position="1463"/>
        <end position="1473"/>
    </location>
</feature>
<feature type="compositionally biased region" description="Polar residues" evidence="1">
    <location>
        <begin position="13"/>
        <end position="23"/>
    </location>
</feature>
<sequence>MSYSTRRFKPKTSKTLVRSSHSSLRPEVNVLKCPEVPLGSVALDEVEAKIPRAVTYKPRRSVGLKKKVSPLKSKSKPVPRSTVTGVQSGPSQTVPTEDFLEEMRAGLDEMGEKLKNVEKELTRQKIIGKSPSKPPLLANKNAGQKREGSAVYNPIDFTDMDFEAAASALEIENSFDDDISGESRKIASNPEIRSQFVPTNEAVESVIAKIRSDIKNWRISKGVEMNPNGDVEEPSVTSNKRGEIVVREEAERETPYESNRSSDGVTKVNTDSLSSDLSQRIKTKDPSSSPSEALKPKSQQSFRPNPEARSSFLKNASLGESSTTTLSNSIPMLRRKEPQYPLDKYLPRVPKRDDTFIKSRDIPLQKDVSLFRKIESLLKESQCMREPIVNCVIAPNEAPANVSAESSVSTEDLVAAEFYKATYGTPKKVDCSSKPKVTVAPPHKGAGDWIDVRSPHMCELAKPPNETDCHEGVVGMQLPWDAHHRVSAISPKTVQTETCFHRSIPHTYESFGHYKMPNEYGFNMGDNKDGKLSVSEIDKSHPKPKASEVCSFSSVPSVSIRTSASRLPYKSRTLKKVSVQNACINTDRVNTHVFSMKHPDPGVVDDFAGQSRVKACVVQELPKVNIRARLVQQSCGFVSINPVNVPSDVQNTAVVEVSHSNDLIEQPHDRYTSQPNRKIDCNNQNIQTNQPPQVEQCVNNPQPSSNNWFPEDERQPTFSHKLAFDMGRRRAPPQSLLPDQNTKPNIFDTVSHFKEQLSRDFNVGFEPIKRSLTDMVTSLNEFCNIGLNDAKLLPNMSSTSKTNSITVRDRVDRMDGILTEELEKFGQRDSAHYQLLTKAIDELTIEIRTAVESFHQQQNLNQRTAVFLEGSVTSTPHLNRVKNQNTEKAAHHPEPLRLDKLYAIHSYLQQNQPQAAASQERSDVSPKYYKKDGNLLTTKTKFGETFTIDPSPPAQAQLANVEGTLDEKDTSPQSIDNKGEIQGDYEDDFIPEDQDDPDDQISQSDSDEQKSDSSRSDKTAEDVAASKAEENLVVHLITSGSANGEESTDAPLAQRVQEEPPSSVASTINASQVNLESRVKGCNVHRSFPMQASGPEVQKTTKSVDDGSDKPLVRLTNRNTNAVFELRLPEQLETLNSTLTYNSVGCSDEIKLSFGCAGQKEKAQSVVPENSPVNVPAVLDKDVEPKVAYNQIRSTGDSSSLPIPTFNNELSKMNIAGALVNDSGHRPRIESPAAQRVTVGKEPPPNIPRAQRNQATQFPTIEMESVERLSASILTLVESKMNEIVEINKLKVLSNEPKCKDFSVQVVPGPEFGEHQMSLAVSEGAKLVPSADLALSYNIPHTPAHSTQVPQITPSVTPLDSDGYDSHPKNLDKPTDYLILKQTEREVEKLLVQNSQFPVQLETSFSSVSIPTSLSEFPVKSTSSSELAFPLEQVPDHVTNLDGLNKLHPAPEFDYGSVVDASKDGQEEQRDVELESGQNSVGDISSHLHPNPEDLPVFHPEMIFDPERNREEETKEASGNVESAKLATVVDDMKPAHTSIYEIQPYDSDLMSEGEVGYVYTSNSYSSGEIVERRRPSTAVHSSHQGSRDVRTCSGDGVERHDKNTEEPTIVVDLDSCADDTSRLNEELSSTTETTTSETSQES</sequence>
<name>A0A146LXF1_LYGHE</name>
<feature type="compositionally biased region" description="Basic residues" evidence="1">
    <location>
        <begin position="59"/>
        <end position="77"/>
    </location>
</feature>
<feature type="compositionally biased region" description="Polar residues" evidence="1">
    <location>
        <begin position="256"/>
        <end position="303"/>
    </location>
</feature>
<dbReference type="EMBL" id="GDHC01006328">
    <property type="protein sequence ID" value="JAQ12301.1"/>
    <property type="molecule type" value="Transcribed_RNA"/>
</dbReference>
<feature type="compositionally biased region" description="Basic and acidic residues" evidence="1">
    <location>
        <begin position="1102"/>
        <end position="1112"/>
    </location>
</feature>
<reference evidence="2" key="1">
    <citation type="journal article" date="2016" name="Gigascience">
        <title>De novo construction of an expanded transcriptome assembly for the western tarnished plant bug, Lygus hesperus.</title>
        <authorList>
            <person name="Tassone E.E."/>
            <person name="Geib S.M."/>
            <person name="Hall B."/>
            <person name="Fabrick J.A."/>
            <person name="Brent C.S."/>
            <person name="Hull J.J."/>
        </authorList>
    </citation>
    <scope>NUCLEOTIDE SEQUENCE</scope>
</reference>
<feature type="region of interest" description="Disordered" evidence="1">
    <location>
        <begin position="1040"/>
        <end position="1067"/>
    </location>
</feature>
<proteinExistence type="predicted"/>
<accession>A0A146LXF1</accession>
<feature type="region of interest" description="Disordered" evidence="1">
    <location>
        <begin position="59"/>
        <end position="97"/>
    </location>
</feature>
<organism evidence="2">
    <name type="scientific">Lygus hesperus</name>
    <name type="common">Western plant bug</name>
    <dbReference type="NCBI Taxonomy" id="30085"/>
    <lineage>
        <taxon>Eukaryota</taxon>
        <taxon>Metazoa</taxon>
        <taxon>Ecdysozoa</taxon>
        <taxon>Arthropoda</taxon>
        <taxon>Hexapoda</taxon>
        <taxon>Insecta</taxon>
        <taxon>Pterygota</taxon>
        <taxon>Neoptera</taxon>
        <taxon>Paraneoptera</taxon>
        <taxon>Hemiptera</taxon>
        <taxon>Heteroptera</taxon>
        <taxon>Panheteroptera</taxon>
        <taxon>Cimicomorpha</taxon>
        <taxon>Miridae</taxon>
        <taxon>Mirini</taxon>
        <taxon>Lygus</taxon>
    </lineage>
</organism>
<feature type="compositionally biased region" description="Basic residues" evidence="1">
    <location>
        <begin position="1"/>
        <end position="12"/>
    </location>
</feature>
<feature type="compositionally biased region" description="Basic and acidic residues" evidence="1">
    <location>
        <begin position="1586"/>
        <end position="1606"/>
    </location>
</feature>
<feature type="compositionally biased region" description="Polar residues" evidence="1">
    <location>
        <begin position="312"/>
        <end position="330"/>
    </location>
</feature>
<feature type="compositionally biased region" description="Polar residues" evidence="1">
    <location>
        <begin position="910"/>
        <end position="919"/>
    </location>
</feature>
<evidence type="ECO:0000256" key="1">
    <source>
        <dbReference type="SAM" id="MobiDB-lite"/>
    </source>
</evidence>
<feature type="region of interest" description="Disordered" evidence="1">
    <location>
        <begin position="1463"/>
        <end position="1484"/>
    </location>
</feature>
<feature type="compositionally biased region" description="Basic and acidic residues" evidence="1">
    <location>
        <begin position="240"/>
        <end position="255"/>
    </location>
</feature>
<feature type="region of interest" description="Disordered" evidence="1">
    <location>
        <begin position="910"/>
        <end position="930"/>
    </location>
</feature>
<feature type="region of interest" description="Disordered" evidence="1">
    <location>
        <begin position="218"/>
        <end position="339"/>
    </location>
</feature>
<evidence type="ECO:0000313" key="2">
    <source>
        <dbReference type="EMBL" id="JAQ12301.1"/>
    </source>
</evidence>
<feature type="region of interest" description="Disordered" evidence="1">
    <location>
        <begin position="1575"/>
        <end position="1643"/>
    </location>
</feature>
<feature type="region of interest" description="Disordered" evidence="1">
    <location>
        <begin position="124"/>
        <end position="147"/>
    </location>
</feature>
<feature type="compositionally biased region" description="Acidic residues" evidence="1">
    <location>
        <begin position="983"/>
        <end position="999"/>
    </location>
</feature>
<feature type="region of interest" description="Disordered" evidence="1">
    <location>
        <begin position="964"/>
        <end position="1027"/>
    </location>
</feature>
<protein>
    <submittedName>
        <fullName evidence="2">Uncharacterized protein</fullName>
    </submittedName>
</protein>
<gene>
    <name evidence="2" type="ORF">g.85646</name>
</gene>
<feature type="compositionally biased region" description="Low complexity" evidence="1">
    <location>
        <begin position="1627"/>
        <end position="1643"/>
    </location>
</feature>
<feature type="compositionally biased region" description="Basic and acidic residues" evidence="1">
    <location>
        <begin position="1007"/>
        <end position="1021"/>
    </location>
</feature>